<feature type="domain" description="HTH tetR-type" evidence="4">
    <location>
        <begin position="38"/>
        <end position="98"/>
    </location>
</feature>
<dbReference type="GO" id="GO:0003677">
    <property type="term" value="F:DNA binding"/>
    <property type="evidence" value="ECO:0007669"/>
    <property type="project" value="UniProtKB-UniRule"/>
</dbReference>
<protein>
    <submittedName>
        <fullName evidence="5">TetR family transcriptional regulator</fullName>
    </submittedName>
</protein>
<name>A0A2A2AE64_9BURK</name>
<dbReference type="AlphaFoldDB" id="A0A2A2AE64"/>
<dbReference type="Gene3D" id="1.10.357.10">
    <property type="entry name" value="Tetracycline Repressor, domain 2"/>
    <property type="match status" value="1"/>
</dbReference>
<evidence type="ECO:0000256" key="2">
    <source>
        <dbReference type="PROSITE-ProRule" id="PRU00335"/>
    </source>
</evidence>
<feature type="DNA-binding region" description="H-T-H motif" evidence="2">
    <location>
        <begin position="61"/>
        <end position="80"/>
    </location>
</feature>
<proteinExistence type="predicted"/>
<reference evidence="5 6" key="1">
    <citation type="submission" date="2017-08" db="EMBL/GenBank/DDBJ databases">
        <title>WGS of Clinical strains of the CDC Group NO-1 linked to zoonotic infections in humans.</title>
        <authorList>
            <person name="Bernier A.-M."/>
            <person name="Bernard K."/>
        </authorList>
    </citation>
    <scope>NUCLEOTIDE SEQUENCE [LARGE SCALE GENOMIC DNA]</scope>
    <source>
        <strain evidence="5 6">NML00-0135</strain>
    </source>
</reference>
<organism evidence="5 6">
    <name type="scientific">Vandammella animalimorsus</name>
    <dbReference type="NCBI Taxonomy" id="2029117"/>
    <lineage>
        <taxon>Bacteria</taxon>
        <taxon>Pseudomonadati</taxon>
        <taxon>Pseudomonadota</taxon>
        <taxon>Betaproteobacteria</taxon>
        <taxon>Burkholderiales</taxon>
        <taxon>Comamonadaceae</taxon>
        <taxon>Vandammella</taxon>
    </lineage>
</organism>
<dbReference type="PRINTS" id="PR00455">
    <property type="entry name" value="HTHTETR"/>
</dbReference>
<accession>A0A2A2AE64</accession>
<sequence>MPSSTKPADSSSQPPLSRTAARAQKQAQKKASRPARVQLTPQDWIDAAMELLVQKSIDAVNVDALAKRLGITRGSFYWHFTDREDLLARLLESWRDASTHQVIVRFERQGATPKELIAELLSLPQRGQSAKRAASIELAIRAWARRDELAYQAVAAVDAHRLSYIAQCFVALQFSLPEAQARAFMLYSYILAESNVGANLPASVRAERRSAVERILLAPPAA</sequence>
<keyword evidence="1 2" id="KW-0238">DNA-binding</keyword>
<gene>
    <name evidence="5" type="ORF">CK625_09005</name>
</gene>
<comment type="caution">
    <text evidence="5">The sequence shown here is derived from an EMBL/GenBank/DDBJ whole genome shotgun (WGS) entry which is preliminary data.</text>
</comment>
<dbReference type="Proteomes" id="UP000218054">
    <property type="component" value="Unassembled WGS sequence"/>
</dbReference>
<dbReference type="Pfam" id="PF00440">
    <property type="entry name" value="TetR_N"/>
    <property type="match status" value="1"/>
</dbReference>
<evidence type="ECO:0000313" key="5">
    <source>
        <dbReference type="EMBL" id="PAT36820.1"/>
    </source>
</evidence>
<dbReference type="PANTHER" id="PTHR43479">
    <property type="entry name" value="ACREF/ENVCD OPERON REPRESSOR-RELATED"/>
    <property type="match status" value="1"/>
</dbReference>
<dbReference type="SUPFAM" id="SSF46689">
    <property type="entry name" value="Homeodomain-like"/>
    <property type="match status" value="1"/>
</dbReference>
<dbReference type="RefSeq" id="WP_095539987.1">
    <property type="nucleotide sequence ID" value="NZ_NSJB01000006.1"/>
</dbReference>
<evidence type="ECO:0000313" key="6">
    <source>
        <dbReference type="Proteomes" id="UP000218054"/>
    </source>
</evidence>
<dbReference type="PANTHER" id="PTHR43479:SF11">
    <property type="entry name" value="ACREF_ENVCD OPERON REPRESSOR-RELATED"/>
    <property type="match status" value="1"/>
</dbReference>
<keyword evidence="6" id="KW-1185">Reference proteome</keyword>
<dbReference type="InterPro" id="IPR050624">
    <property type="entry name" value="HTH-type_Tx_Regulator"/>
</dbReference>
<dbReference type="InterPro" id="IPR009057">
    <property type="entry name" value="Homeodomain-like_sf"/>
</dbReference>
<dbReference type="InterPro" id="IPR001647">
    <property type="entry name" value="HTH_TetR"/>
</dbReference>
<dbReference type="PROSITE" id="PS50977">
    <property type="entry name" value="HTH_TETR_2"/>
    <property type="match status" value="1"/>
</dbReference>
<dbReference type="EMBL" id="NSJB01000006">
    <property type="protein sequence ID" value="PAT36820.1"/>
    <property type="molecule type" value="Genomic_DNA"/>
</dbReference>
<evidence type="ECO:0000256" key="1">
    <source>
        <dbReference type="ARBA" id="ARBA00023125"/>
    </source>
</evidence>
<evidence type="ECO:0000259" key="4">
    <source>
        <dbReference type="PROSITE" id="PS50977"/>
    </source>
</evidence>
<evidence type="ECO:0000256" key="3">
    <source>
        <dbReference type="SAM" id="MobiDB-lite"/>
    </source>
</evidence>
<feature type="region of interest" description="Disordered" evidence="3">
    <location>
        <begin position="1"/>
        <end position="36"/>
    </location>
</feature>
<feature type="compositionally biased region" description="Polar residues" evidence="3">
    <location>
        <begin position="1"/>
        <end position="16"/>
    </location>
</feature>